<keyword evidence="4" id="KW-1185">Reference proteome</keyword>
<dbReference type="GeneID" id="34517567"/>
<dbReference type="EMBL" id="HG793125">
    <property type="protein sequence ID" value="CDK24162.1"/>
    <property type="molecule type" value="Genomic_DNA"/>
</dbReference>
<feature type="compositionally biased region" description="Basic and acidic residues" evidence="2">
    <location>
        <begin position="70"/>
        <end position="85"/>
    </location>
</feature>
<protein>
    <submittedName>
        <fullName evidence="3">Uncharacterized protein</fullName>
    </submittedName>
</protein>
<gene>
    <name evidence="3" type="ORF">KUCA_T00000122001</name>
</gene>
<keyword evidence="1" id="KW-0175">Coiled coil</keyword>
<dbReference type="AlphaFoldDB" id="W6MIH9"/>
<evidence type="ECO:0000256" key="2">
    <source>
        <dbReference type="SAM" id="MobiDB-lite"/>
    </source>
</evidence>
<dbReference type="Proteomes" id="UP000019384">
    <property type="component" value="Unassembled WGS sequence"/>
</dbReference>
<dbReference type="RefSeq" id="XP_022456179.1">
    <property type="nucleotide sequence ID" value="XM_022604630.1"/>
</dbReference>
<evidence type="ECO:0000313" key="4">
    <source>
        <dbReference type="Proteomes" id="UP000019384"/>
    </source>
</evidence>
<evidence type="ECO:0000313" key="3">
    <source>
        <dbReference type="EMBL" id="CDK24162.1"/>
    </source>
</evidence>
<feature type="compositionally biased region" description="Polar residues" evidence="2">
    <location>
        <begin position="12"/>
        <end position="35"/>
    </location>
</feature>
<feature type="coiled-coil region" evidence="1">
    <location>
        <begin position="310"/>
        <end position="344"/>
    </location>
</feature>
<proteinExistence type="predicted"/>
<reference evidence="3" key="1">
    <citation type="submission" date="2013-12" db="EMBL/GenBank/DDBJ databases">
        <authorList>
            <person name="Genoscope - CEA"/>
        </authorList>
    </citation>
    <scope>NUCLEOTIDE SEQUENCE</scope>
    <source>
        <strain evidence="3">CBS 1993</strain>
    </source>
</reference>
<organism evidence="3 4">
    <name type="scientific">Kuraishia capsulata CBS 1993</name>
    <dbReference type="NCBI Taxonomy" id="1382522"/>
    <lineage>
        <taxon>Eukaryota</taxon>
        <taxon>Fungi</taxon>
        <taxon>Dikarya</taxon>
        <taxon>Ascomycota</taxon>
        <taxon>Saccharomycotina</taxon>
        <taxon>Pichiomycetes</taxon>
        <taxon>Pichiales</taxon>
        <taxon>Pichiaceae</taxon>
        <taxon>Kuraishia</taxon>
    </lineage>
</organism>
<reference evidence="3" key="2">
    <citation type="submission" date="2014-02" db="EMBL/GenBank/DDBJ databases">
        <title>Complete DNA sequence of /Kuraishia capsulata/ illustrates novel genomic features among budding yeasts (/Saccharomycotina/).</title>
        <authorList>
            <person name="Morales L."/>
            <person name="Noel B."/>
            <person name="Porcel B."/>
            <person name="Marcet-Houben M."/>
            <person name="Hullo M-F."/>
            <person name="Sacerdot C."/>
            <person name="Tekaia F."/>
            <person name="Leh-Louis V."/>
            <person name="Despons L."/>
            <person name="Khanna V."/>
            <person name="Aury J-M."/>
            <person name="Barbe V."/>
            <person name="Couloux A."/>
            <person name="Labadie K."/>
            <person name="Pelletier E."/>
            <person name="Souciet J-L."/>
            <person name="Boekhout T."/>
            <person name="Gabaldon T."/>
            <person name="Wincker P."/>
            <person name="Dujon B."/>
        </authorList>
    </citation>
    <scope>NUCLEOTIDE SEQUENCE</scope>
    <source>
        <strain evidence="3">CBS 1993</strain>
    </source>
</reference>
<dbReference type="OrthoDB" id="3993941at2759"/>
<accession>W6MIH9</accession>
<dbReference type="HOGENOM" id="CLU_396925_0_0_1"/>
<feature type="compositionally biased region" description="Low complexity" evidence="2">
    <location>
        <begin position="613"/>
        <end position="626"/>
    </location>
</feature>
<evidence type="ECO:0000256" key="1">
    <source>
        <dbReference type="SAM" id="Coils"/>
    </source>
</evidence>
<feature type="region of interest" description="Disordered" evidence="2">
    <location>
        <begin position="573"/>
        <end position="626"/>
    </location>
</feature>
<feature type="region of interest" description="Disordered" evidence="2">
    <location>
        <begin position="1"/>
        <end position="85"/>
    </location>
</feature>
<dbReference type="STRING" id="1382522.W6MIH9"/>
<feature type="compositionally biased region" description="Polar residues" evidence="2">
    <location>
        <begin position="42"/>
        <end position="51"/>
    </location>
</feature>
<feature type="compositionally biased region" description="Low complexity" evidence="2">
    <location>
        <begin position="577"/>
        <end position="589"/>
    </location>
</feature>
<sequence length="694" mass="75620">MVEDSRPRFESSFASRNKISQLNAPASSPSPQTVTNEDDGSTSKGLPTSMGNYLPSDEPPSEPHFPLSEHQSRSESEQELEEQAHDPSEFLIRQNDPIDDNFHTQSSYEMGPSLEEGYRDKFFSGIDTFDRSRFQTPHLQQEGPWADMSMIAESLNMGNMSASFGASMGRSSSSGSKSTPTAVRDSLVESIAPLVITPPTIPSFNLGEDPLHFLKTQEALLLNNLEELLLEHSRLLARGSNKVSRVRLKMFAIIKDISETQQAMLEIYNRERSNRMKLLSTFERWEERKQRLLSKINGIRSPDSVEGAKYGHLLQQSNETKSEIASLEERLTALKQKHRVINKEMLETQSLMETRASSYVQSLENIESHEETAILQLSSYVSNGSGSAVDENQLASSLSGVNVPSNIVSDQVTKARSPSVNLNFSSLFGLIKSDKSGDQPRQESVVTEKNPIEPMASRIDARLIVESLARQVSALDDLIGSQSNAGEKSKESVIILSDVFESIRVMEKRLKDLSQLALSSSEIENAPGLATKALRDTLAILGNRIQTVHRLNLEYVEMILKNEIDTVAKGERIISGESPASSATETESPQKGRASPAPVSPGLDTLSGRFSRSDSPASAASPSGSGLVMENFKTQSAVASPALTLTSFSQPSPPSVNGPVQAAGSFAGKNSITGLGKYSTINNALKIGKGGKRD</sequence>
<name>W6MIH9_9ASCO</name>